<keyword evidence="2" id="KW-0479">Metal-binding</keyword>
<dbReference type="AlphaFoldDB" id="A0A317WHW4"/>
<evidence type="ECO:0000256" key="4">
    <source>
        <dbReference type="ARBA" id="ARBA00023002"/>
    </source>
</evidence>
<evidence type="ECO:0000256" key="6">
    <source>
        <dbReference type="SAM" id="MobiDB-lite"/>
    </source>
</evidence>
<dbReference type="InterPro" id="IPR006620">
    <property type="entry name" value="Pro_4_hyd_alph"/>
</dbReference>
<name>A0A317WHW4_9EURO</name>
<comment type="caution">
    <text evidence="8">The sequence shown here is derived from an EMBL/GenBank/DDBJ whole genome shotgun (WGS) entry which is preliminary data.</text>
</comment>
<dbReference type="GO" id="GO:0004656">
    <property type="term" value="F:procollagen-proline 4-dioxygenase activity"/>
    <property type="evidence" value="ECO:0007669"/>
    <property type="project" value="TreeGrafter"/>
</dbReference>
<dbReference type="Pfam" id="PF13640">
    <property type="entry name" value="2OG-FeII_Oxy_3"/>
    <property type="match status" value="1"/>
</dbReference>
<dbReference type="Proteomes" id="UP000247233">
    <property type="component" value="Unassembled WGS sequence"/>
</dbReference>
<evidence type="ECO:0000313" key="9">
    <source>
        <dbReference type="Proteomes" id="UP000247233"/>
    </source>
</evidence>
<comment type="cofactor">
    <cofactor evidence="1">
        <name>L-ascorbate</name>
        <dbReference type="ChEBI" id="CHEBI:38290"/>
    </cofactor>
</comment>
<keyword evidence="9" id="KW-1185">Reference proteome</keyword>
<evidence type="ECO:0000313" key="8">
    <source>
        <dbReference type="EMBL" id="PWY86046.1"/>
    </source>
</evidence>
<evidence type="ECO:0000256" key="1">
    <source>
        <dbReference type="ARBA" id="ARBA00001961"/>
    </source>
</evidence>
<dbReference type="STRING" id="1448321.A0A317WHW4"/>
<dbReference type="SMART" id="SM00702">
    <property type="entry name" value="P4Hc"/>
    <property type="match status" value="1"/>
</dbReference>
<dbReference type="InterPro" id="IPR045054">
    <property type="entry name" value="P4HA-like"/>
</dbReference>
<dbReference type="GO" id="GO:0005506">
    <property type="term" value="F:iron ion binding"/>
    <property type="evidence" value="ECO:0007669"/>
    <property type="project" value="InterPro"/>
</dbReference>
<keyword evidence="5" id="KW-0408">Iron</keyword>
<dbReference type="GeneID" id="37065131"/>
<feature type="region of interest" description="Disordered" evidence="6">
    <location>
        <begin position="1"/>
        <end position="22"/>
    </location>
</feature>
<dbReference type="Gene3D" id="2.60.120.620">
    <property type="entry name" value="q2cbj1_9rhob like domain"/>
    <property type="match status" value="1"/>
</dbReference>
<sequence>MAQPQPQPQPAEDFLTGPPPPDAHCRRIDFENTTPPIPEYKKLCAAIIDNALTPAECEELLRLAESSTAPPGKPPVWDRAMINIGGGRQIIATDSRNCGRIIFDTPLLASRLLARLMPFLHDLGIDRVDDQPLVTGLAGRYKSYRLTRLNERLRFLRYEGGEYFRPHWDACYSTPDRTEKSFYTVHLYLNGSGEQDLRELEREGRRAEREEREGAGYAEGGWTGNLDKEGELLGGATSFLPRYEEKDRLLRVFPKMGSVLVFQQRDLLHGGDPVFRGRKFTVRTDVMYELV</sequence>
<proteinExistence type="predicted"/>
<keyword evidence="3" id="KW-0223">Dioxygenase</keyword>
<dbReference type="RefSeq" id="XP_025400598.1">
    <property type="nucleotide sequence ID" value="XM_025542894.1"/>
</dbReference>
<dbReference type="InterPro" id="IPR044862">
    <property type="entry name" value="Pro_4_hyd_alph_FE2OG_OXY"/>
</dbReference>
<dbReference type="EMBL" id="MSFL01000008">
    <property type="protein sequence ID" value="PWY86046.1"/>
    <property type="molecule type" value="Genomic_DNA"/>
</dbReference>
<protein>
    <submittedName>
        <fullName evidence="8">Oxidoreductase domain-containing protein</fullName>
    </submittedName>
</protein>
<evidence type="ECO:0000259" key="7">
    <source>
        <dbReference type="SMART" id="SM00702"/>
    </source>
</evidence>
<accession>A0A317WHW4</accession>
<gene>
    <name evidence="8" type="ORF">BO70DRAFT_360859</name>
</gene>
<dbReference type="VEuPathDB" id="FungiDB:BO70DRAFT_360859"/>
<evidence type="ECO:0000256" key="2">
    <source>
        <dbReference type="ARBA" id="ARBA00022723"/>
    </source>
</evidence>
<organism evidence="8 9">
    <name type="scientific">Aspergillus heteromorphus CBS 117.55</name>
    <dbReference type="NCBI Taxonomy" id="1448321"/>
    <lineage>
        <taxon>Eukaryota</taxon>
        <taxon>Fungi</taxon>
        <taxon>Dikarya</taxon>
        <taxon>Ascomycota</taxon>
        <taxon>Pezizomycotina</taxon>
        <taxon>Eurotiomycetes</taxon>
        <taxon>Eurotiomycetidae</taxon>
        <taxon>Eurotiales</taxon>
        <taxon>Aspergillaceae</taxon>
        <taxon>Aspergillus</taxon>
        <taxon>Aspergillus subgen. Circumdati</taxon>
    </lineage>
</organism>
<dbReference type="PANTHER" id="PTHR10869:SF241">
    <property type="entry name" value="FE2OG DIOXYGENASE DOMAIN-CONTAINING PROTEIN"/>
    <property type="match status" value="1"/>
</dbReference>
<dbReference type="PANTHER" id="PTHR10869">
    <property type="entry name" value="PROLYL 4-HYDROXYLASE ALPHA SUBUNIT"/>
    <property type="match status" value="1"/>
</dbReference>
<dbReference type="OrthoDB" id="69177at2759"/>
<reference evidence="8 9" key="1">
    <citation type="submission" date="2016-12" db="EMBL/GenBank/DDBJ databases">
        <title>The genomes of Aspergillus section Nigri reveals drivers in fungal speciation.</title>
        <authorList>
            <consortium name="DOE Joint Genome Institute"/>
            <person name="Vesth T.C."/>
            <person name="Nybo J."/>
            <person name="Theobald S."/>
            <person name="Brandl J."/>
            <person name="Frisvad J.C."/>
            <person name="Nielsen K.F."/>
            <person name="Lyhne E.K."/>
            <person name="Kogle M.E."/>
            <person name="Kuo A."/>
            <person name="Riley R."/>
            <person name="Clum A."/>
            <person name="Nolan M."/>
            <person name="Lipzen A."/>
            <person name="Salamov A."/>
            <person name="Henrissat B."/>
            <person name="Wiebenga A."/>
            <person name="De Vries R.P."/>
            <person name="Grigoriev I.V."/>
            <person name="Mortensen U.H."/>
            <person name="Andersen M.R."/>
            <person name="Baker S.E."/>
        </authorList>
    </citation>
    <scope>NUCLEOTIDE SEQUENCE [LARGE SCALE GENOMIC DNA]</scope>
    <source>
        <strain evidence="8 9">CBS 117.55</strain>
    </source>
</reference>
<evidence type="ECO:0000256" key="3">
    <source>
        <dbReference type="ARBA" id="ARBA00022964"/>
    </source>
</evidence>
<evidence type="ECO:0000256" key="5">
    <source>
        <dbReference type="ARBA" id="ARBA00023004"/>
    </source>
</evidence>
<dbReference type="GO" id="GO:0031418">
    <property type="term" value="F:L-ascorbic acid binding"/>
    <property type="evidence" value="ECO:0007669"/>
    <property type="project" value="InterPro"/>
</dbReference>
<dbReference type="GO" id="GO:0005783">
    <property type="term" value="C:endoplasmic reticulum"/>
    <property type="evidence" value="ECO:0007669"/>
    <property type="project" value="TreeGrafter"/>
</dbReference>
<keyword evidence="4" id="KW-0560">Oxidoreductase</keyword>
<feature type="domain" description="Prolyl 4-hydroxylase alpha subunit" evidence="7">
    <location>
        <begin position="43"/>
        <end position="287"/>
    </location>
</feature>